<dbReference type="PROSITE" id="PS50115">
    <property type="entry name" value="ARFGAP"/>
    <property type="match status" value="1"/>
</dbReference>
<accession>A0ABP0DM57</accession>
<dbReference type="PANTHER" id="PTHR45705:SF7">
    <property type="entry name" value="ACTIVATING PROTEIN FOR ARF, PUTATIVE (AFU_ORTHOLOGUE AFUA_4G09120)-RELATED"/>
    <property type="match status" value="1"/>
</dbReference>
<dbReference type="Proteomes" id="UP001642502">
    <property type="component" value="Unassembled WGS sequence"/>
</dbReference>
<feature type="compositionally biased region" description="Polar residues" evidence="2">
    <location>
        <begin position="470"/>
        <end position="525"/>
    </location>
</feature>
<dbReference type="Gene3D" id="1.10.8.10">
    <property type="entry name" value="DNA helicase RuvA subunit, C-terminal domain"/>
    <property type="match status" value="1"/>
</dbReference>
<dbReference type="SMART" id="SM00165">
    <property type="entry name" value="UBA"/>
    <property type="match status" value="1"/>
</dbReference>
<dbReference type="EMBL" id="CAWUON010000040">
    <property type="protein sequence ID" value="CAK7268738.1"/>
    <property type="molecule type" value="Genomic_DNA"/>
</dbReference>
<evidence type="ECO:0000256" key="2">
    <source>
        <dbReference type="SAM" id="MobiDB-lite"/>
    </source>
</evidence>
<reference evidence="5 6" key="1">
    <citation type="submission" date="2024-01" db="EMBL/GenBank/DDBJ databases">
        <authorList>
            <person name="Allen C."/>
            <person name="Tagirdzhanova G."/>
        </authorList>
    </citation>
    <scope>NUCLEOTIDE SEQUENCE [LARGE SCALE GENOMIC DNA]</scope>
    <source>
        <strain evidence="5 6">CBS 119000</strain>
    </source>
</reference>
<evidence type="ECO:0000313" key="6">
    <source>
        <dbReference type="Proteomes" id="UP001642502"/>
    </source>
</evidence>
<dbReference type="PRINTS" id="PR00405">
    <property type="entry name" value="REVINTRACTNG"/>
</dbReference>
<feature type="region of interest" description="Disordered" evidence="2">
    <location>
        <begin position="140"/>
        <end position="165"/>
    </location>
</feature>
<feature type="region of interest" description="Disordered" evidence="2">
    <location>
        <begin position="545"/>
        <end position="576"/>
    </location>
</feature>
<dbReference type="PANTHER" id="PTHR45705">
    <property type="entry name" value="FI20236P1"/>
    <property type="match status" value="1"/>
</dbReference>
<feature type="region of interest" description="Disordered" evidence="2">
    <location>
        <begin position="189"/>
        <end position="223"/>
    </location>
</feature>
<keyword evidence="1" id="KW-0479">Metal-binding</keyword>
<feature type="region of interest" description="Disordered" evidence="2">
    <location>
        <begin position="359"/>
        <end position="403"/>
    </location>
</feature>
<keyword evidence="6" id="KW-1185">Reference proteome</keyword>
<name>A0ABP0DM57_9PEZI</name>
<feature type="compositionally biased region" description="Low complexity" evidence="2">
    <location>
        <begin position="391"/>
        <end position="403"/>
    </location>
</feature>
<feature type="compositionally biased region" description="Polar residues" evidence="2">
    <location>
        <begin position="359"/>
        <end position="390"/>
    </location>
</feature>
<keyword evidence="1" id="KW-0863">Zinc-finger</keyword>
<dbReference type="InterPro" id="IPR037278">
    <property type="entry name" value="ARFGAP/RecO"/>
</dbReference>
<sequence length="756" mass="81136">MTSAPSKRQQARNERALQDLVQSVPGNNTCADCQTRNPAWASWNLGIFLCMRCAAIHRKLGTHVSKVKSLSMDGWSAEQVVNMRKVGNTASNKVYNPAGQKSPVPIDADEADAAMERFIRQKYVNKAFSESTNSLRYRKIAGSDSDDLPPPLPPKTPGSFTRSVSSSFIPSSKVERVVSSTASSAVYGDASGRFENHGRPPVSPLPHVMSHSRPESSETAPRLRSKISQVFGSSKHSDVRDNLTANLASLREMGFADDRRNTVVLKSVSWDLEKAIEILVRMGDAGVSNGRLSPHPFALPRESSRFAPTRTFSMPTQVTTAASGLDLPPASFQKSQTFHLMGDNSNPFVASSHALPSAPLQSSWSTEPLQNESNYHSTNPFGIMSTPQQLATSNSPAPTVASSASASNLHESFQRMALSSPNLLFPHYTSNSVPQQQPQMAQSSYITPSAEEAFLAVSPAATTQHKHSPQLVSHSNPFSGAGTLQYQQQWPQSAQTPSGLMTGDLSSNNPFSRSPTHVQSPNALGQIPEQSHTSYFTTLPLSQTYLPSQSSSTTSPQSFPHPSSQQFPQQLQVSQQQSNNPFIAIAPATTQSSQTQNTASIMPFYSIAQSRDLATSSGLSSLTTTSGQPTAVAPLRLSDHQANNNFLGRILPENSSAATSPGATNPFFNMSTSVDGASTLPTQQAKMPNQHYSALHAQRQSQLPFAPSSTSSAAKGANAASLVSGGRSRDSMMALGMEWSNGRHSPDAFVSLSAHH</sequence>
<gene>
    <name evidence="5" type="primary">GTS1</name>
    <name evidence="5" type="ORF">SEPCBS119000_003216</name>
</gene>
<comment type="caution">
    <text evidence="5">The sequence shown here is derived from an EMBL/GenBank/DDBJ whole genome shotgun (WGS) entry which is preliminary data.</text>
</comment>
<dbReference type="InterPro" id="IPR051718">
    <property type="entry name" value="ARF_GTPase-activating"/>
</dbReference>
<dbReference type="InterPro" id="IPR009060">
    <property type="entry name" value="UBA-like_sf"/>
</dbReference>
<evidence type="ECO:0000313" key="5">
    <source>
        <dbReference type="EMBL" id="CAK7268738.1"/>
    </source>
</evidence>
<feature type="region of interest" description="Disordered" evidence="2">
    <location>
        <begin position="460"/>
        <end position="525"/>
    </location>
</feature>
<dbReference type="CDD" id="cd08204">
    <property type="entry name" value="ArfGap"/>
    <property type="match status" value="1"/>
</dbReference>
<dbReference type="SUPFAM" id="SSF46934">
    <property type="entry name" value="UBA-like"/>
    <property type="match status" value="1"/>
</dbReference>
<organism evidence="5 6">
    <name type="scientific">Sporothrix epigloea</name>
    <dbReference type="NCBI Taxonomy" id="1892477"/>
    <lineage>
        <taxon>Eukaryota</taxon>
        <taxon>Fungi</taxon>
        <taxon>Dikarya</taxon>
        <taxon>Ascomycota</taxon>
        <taxon>Pezizomycotina</taxon>
        <taxon>Sordariomycetes</taxon>
        <taxon>Sordariomycetidae</taxon>
        <taxon>Ophiostomatales</taxon>
        <taxon>Ophiostomataceae</taxon>
        <taxon>Sporothrix</taxon>
    </lineage>
</organism>
<dbReference type="InterPro" id="IPR001164">
    <property type="entry name" value="ArfGAP_dom"/>
</dbReference>
<dbReference type="Gene3D" id="1.10.220.150">
    <property type="entry name" value="Arf GTPase activating protein"/>
    <property type="match status" value="1"/>
</dbReference>
<protein>
    <submittedName>
        <fullName evidence="5">Protein gts1</fullName>
    </submittedName>
</protein>
<proteinExistence type="predicted"/>
<dbReference type="Pfam" id="PF01412">
    <property type="entry name" value="ArfGap"/>
    <property type="match status" value="1"/>
</dbReference>
<dbReference type="InterPro" id="IPR038508">
    <property type="entry name" value="ArfGAP_dom_sf"/>
</dbReference>
<dbReference type="PROSITE" id="PS50030">
    <property type="entry name" value="UBA"/>
    <property type="match status" value="1"/>
</dbReference>
<evidence type="ECO:0000259" key="3">
    <source>
        <dbReference type="PROSITE" id="PS50030"/>
    </source>
</evidence>
<evidence type="ECO:0000256" key="1">
    <source>
        <dbReference type="PROSITE-ProRule" id="PRU00288"/>
    </source>
</evidence>
<keyword evidence="1" id="KW-0862">Zinc</keyword>
<dbReference type="SMART" id="SM00105">
    <property type="entry name" value="ArfGap"/>
    <property type="match status" value="1"/>
</dbReference>
<dbReference type="SUPFAM" id="SSF57863">
    <property type="entry name" value="ArfGap/RecO-like zinc finger"/>
    <property type="match status" value="1"/>
</dbReference>
<evidence type="ECO:0000259" key="4">
    <source>
        <dbReference type="PROSITE" id="PS50115"/>
    </source>
</evidence>
<feature type="domain" description="Arf-GAP" evidence="4">
    <location>
        <begin position="14"/>
        <end position="136"/>
    </location>
</feature>
<feature type="compositionally biased region" description="Polar residues" evidence="2">
    <location>
        <begin position="695"/>
        <end position="713"/>
    </location>
</feature>
<feature type="domain" description="UBA" evidence="3">
    <location>
        <begin position="238"/>
        <end position="282"/>
    </location>
</feature>
<dbReference type="InterPro" id="IPR015940">
    <property type="entry name" value="UBA"/>
</dbReference>
<feature type="region of interest" description="Disordered" evidence="2">
    <location>
        <begin position="695"/>
        <end position="726"/>
    </location>
</feature>